<evidence type="ECO:0000313" key="1">
    <source>
        <dbReference type="EMBL" id="VDP61523.1"/>
    </source>
</evidence>
<accession>A0A3P8IV74</accession>
<evidence type="ECO:0000313" key="2">
    <source>
        <dbReference type="Proteomes" id="UP000269396"/>
    </source>
</evidence>
<dbReference type="AlphaFoldDB" id="A0A3P8IV74"/>
<keyword evidence="2" id="KW-1185">Reference proteome</keyword>
<name>A0A3P8IV74_9TREM</name>
<sequence>MNASWTTTMASFKGASAIIWPRRRKCPIYTRSCIDTVQASSKCTYGMGISWTKDHQRLLKNKERRHCNERQPMLCAYERLQ</sequence>
<proteinExistence type="predicted"/>
<organism evidence="1 2">
    <name type="scientific">Schistosoma mattheei</name>
    <dbReference type="NCBI Taxonomy" id="31246"/>
    <lineage>
        <taxon>Eukaryota</taxon>
        <taxon>Metazoa</taxon>
        <taxon>Spiralia</taxon>
        <taxon>Lophotrochozoa</taxon>
        <taxon>Platyhelminthes</taxon>
        <taxon>Trematoda</taxon>
        <taxon>Digenea</taxon>
        <taxon>Strigeidida</taxon>
        <taxon>Schistosomatoidea</taxon>
        <taxon>Schistosomatidae</taxon>
        <taxon>Schistosoma</taxon>
    </lineage>
</organism>
<gene>
    <name evidence="1" type="ORF">SMTD_LOCUS12671</name>
</gene>
<protein>
    <submittedName>
        <fullName evidence="1">Uncharacterized protein</fullName>
    </submittedName>
</protein>
<dbReference type="Proteomes" id="UP000269396">
    <property type="component" value="Unassembled WGS sequence"/>
</dbReference>
<dbReference type="EMBL" id="UZAL01032682">
    <property type="protein sequence ID" value="VDP61523.1"/>
    <property type="molecule type" value="Genomic_DNA"/>
</dbReference>
<reference evidence="1 2" key="1">
    <citation type="submission" date="2018-11" db="EMBL/GenBank/DDBJ databases">
        <authorList>
            <consortium name="Pathogen Informatics"/>
        </authorList>
    </citation>
    <scope>NUCLEOTIDE SEQUENCE [LARGE SCALE GENOMIC DNA]</scope>
    <source>
        <strain>Denwood</strain>
        <strain evidence="2">Zambia</strain>
    </source>
</reference>